<keyword evidence="4 9" id="KW-0732">Signal</keyword>
<evidence type="ECO:0000256" key="6">
    <source>
        <dbReference type="ARBA" id="ARBA00023004"/>
    </source>
</evidence>
<dbReference type="Gene3D" id="1.10.8.640">
    <property type="entry name" value="Cytochrome C biogenesis protein"/>
    <property type="match status" value="1"/>
</dbReference>
<dbReference type="CDD" id="cd16378">
    <property type="entry name" value="CcmH_N"/>
    <property type="match status" value="1"/>
</dbReference>
<dbReference type="PANTHER" id="PTHR47870">
    <property type="entry name" value="CYTOCHROME C-TYPE BIOGENESIS PROTEIN CCMH"/>
    <property type="match status" value="1"/>
</dbReference>
<evidence type="ECO:0000256" key="8">
    <source>
        <dbReference type="ARBA" id="ARBA00060491"/>
    </source>
</evidence>
<dbReference type="PANTHER" id="PTHR47870:SF1">
    <property type="entry name" value="CYTOCHROME C-TYPE BIOGENESIS PROTEIN CCMH"/>
    <property type="match status" value="1"/>
</dbReference>
<evidence type="ECO:0000256" key="1">
    <source>
        <dbReference type="ARBA" id="ARBA00010342"/>
    </source>
</evidence>
<comment type="subcellular location">
    <subcellularLocation>
        <location evidence="8">Membrane</location>
        <topology evidence="8">Single-pass membrane protein</topology>
        <orientation evidence="8">Periplasmic side</orientation>
    </subcellularLocation>
</comment>
<organism evidence="11 12">
    <name type="scientific">Ferruginivarius sediminum</name>
    <dbReference type="NCBI Taxonomy" id="2661937"/>
    <lineage>
        <taxon>Bacteria</taxon>
        <taxon>Pseudomonadati</taxon>
        <taxon>Pseudomonadota</taxon>
        <taxon>Alphaproteobacteria</taxon>
        <taxon>Rhodospirillales</taxon>
        <taxon>Rhodospirillaceae</taxon>
        <taxon>Ferruginivarius</taxon>
    </lineage>
</organism>
<feature type="domain" description="CcmH/CycL/Ccl2/NrfF N-terminal" evidence="10">
    <location>
        <begin position="8"/>
        <end position="150"/>
    </location>
</feature>
<keyword evidence="9" id="KW-0812">Transmembrane</keyword>
<evidence type="ECO:0000313" key="11">
    <source>
        <dbReference type="EMBL" id="RDD60588.1"/>
    </source>
</evidence>
<keyword evidence="12" id="KW-1185">Reference proteome</keyword>
<dbReference type="Pfam" id="PF03918">
    <property type="entry name" value="CcmH"/>
    <property type="match status" value="1"/>
</dbReference>
<dbReference type="InterPro" id="IPR051263">
    <property type="entry name" value="C-type_cytochrome_biogenesis"/>
</dbReference>
<evidence type="ECO:0000256" key="2">
    <source>
        <dbReference type="ARBA" id="ARBA00022617"/>
    </source>
</evidence>
<evidence type="ECO:0000256" key="7">
    <source>
        <dbReference type="ARBA" id="ARBA00037230"/>
    </source>
</evidence>
<dbReference type="InterPro" id="IPR005616">
    <property type="entry name" value="CcmH/CycL/Ccl2/NrfF_N"/>
</dbReference>
<keyword evidence="6 9" id="KW-0408">Iron</keyword>
<dbReference type="GO" id="GO:0017004">
    <property type="term" value="P:cytochrome complex assembly"/>
    <property type="evidence" value="ECO:0007669"/>
    <property type="project" value="UniProtKB-KW"/>
</dbReference>
<dbReference type="FunFam" id="1.10.8.640:FF:000001">
    <property type="entry name" value="Cytochrome c-type biogenesis protein"/>
    <property type="match status" value="1"/>
</dbReference>
<dbReference type="InterPro" id="IPR038297">
    <property type="entry name" value="CcmH/CycL/NrfF/Ccl2_sf"/>
</dbReference>
<proteinExistence type="inferred from homology"/>
<keyword evidence="5" id="KW-0201">Cytochrome c-type biogenesis</keyword>
<comment type="similarity">
    <text evidence="1 9">Belongs to the CcmH/CycL/Ccl2/NrfF family.</text>
</comment>
<evidence type="ECO:0000256" key="4">
    <source>
        <dbReference type="ARBA" id="ARBA00022729"/>
    </source>
</evidence>
<name>A0A369T5N4_9PROT</name>
<accession>A0A369T5N4</accession>
<evidence type="ECO:0000256" key="9">
    <source>
        <dbReference type="RuleBase" id="RU364112"/>
    </source>
</evidence>
<feature type="chain" id="PRO_5016482742" description="Cytochrome c-type biogenesis protein" evidence="9">
    <location>
        <begin position="20"/>
        <end position="157"/>
    </location>
</feature>
<evidence type="ECO:0000256" key="5">
    <source>
        <dbReference type="ARBA" id="ARBA00022748"/>
    </source>
</evidence>
<gene>
    <name evidence="11" type="ORF">DRB17_17350</name>
</gene>
<comment type="caution">
    <text evidence="11">The sequence shown here is derived from an EMBL/GenBank/DDBJ whole genome shotgun (WGS) entry which is preliminary data.</text>
</comment>
<feature type="transmembrane region" description="Helical" evidence="9">
    <location>
        <begin position="104"/>
        <end position="125"/>
    </location>
</feature>
<dbReference type="AlphaFoldDB" id="A0A369T5N4"/>
<comment type="function">
    <text evidence="7">Required for the biogenesis of c-type cytochromes. Possible subunit of a heme lyase.</text>
</comment>
<evidence type="ECO:0000259" key="10">
    <source>
        <dbReference type="Pfam" id="PF03918"/>
    </source>
</evidence>
<keyword evidence="9" id="KW-1133">Transmembrane helix</keyword>
<reference evidence="11 12" key="1">
    <citation type="submission" date="2018-07" db="EMBL/GenBank/DDBJ databases">
        <title>Venubactetium sediminum gen. nov., sp. nov., isolated from a marine solar saltern.</title>
        <authorList>
            <person name="Wang S."/>
        </authorList>
    </citation>
    <scope>NUCLEOTIDE SEQUENCE [LARGE SCALE GENOMIC DNA]</scope>
    <source>
        <strain evidence="11 12">WD2A32</strain>
    </source>
</reference>
<dbReference type="RefSeq" id="WP_114583524.1">
    <property type="nucleotide sequence ID" value="NZ_QPMH01000024.1"/>
</dbReference>
<sequence>MRGAILSLVLILLTAPALAVEPKEMLDDPKLEQRARELSAEIRCLVCQNQSIDESNAGLAEDMRLLIRERIKAGDSNAEIKDYLTARYGDFVLLKPPMKPETYILWYAPAVLVVLGAFGVGVYFWRRRRGGASASDHLSAAEQQRLRKILEERDGAA</sequence>
<keyword evidence="2 9" id="KW-0349">Heme</keyword>
<dbReference type="EMBL" id="QPMH01000024">
    <property type="protein sequence ID" value="RDD60588.1"/>
    <property type="molecule type" value="Genomic_DNA"/>
</dbReference>
<dbReference type="Proteomes" id="UP000253941">
    <property type="component" value="Unassembled WGS sequence"/>
</dbReference>
<evidence type="ECO:0000313" key="12">
    <source>
        <dbReference type="Proteomes" id="UP000253941"/>
    </source>
</evidence>
<evidence type="ECO:0000256" key="3">
    <source>
        <dbReference type="ARBA" id="ARBA00022723"/>
    </source>
</evidence>
<keyword evidence="9" id="KW-0472">Membrane</keyword>
<feature type="signal peptide" evidence="9">
    <location>
        <begin position="1"/>
        <end position="19"/>
    </location>
</feature>
<protein>
    <recommendedName>
        <fullName evidence="9">Cytochrome c-type biogenesis protein</fullName>
    </recommendedName>
</protein>
<dbReference type="GO" id="GO:0005886">
    <property type="term" value="C:plasma membrane"/>
    <property type="evidence" value="ECO:0007669"/>
    <property type="project" value="TreeGrafter"/>
</dbReference>
<keyword evidence="3 9" id="KW-0479">Metal-binding</keyword>
<dbReference type="GO" id="GO:0046872">
    <property type="term" value="F:metal ion binding"/>
    <property type="evidence" value="ECO:0007669"/>
    <property type="project" value="UniProtKB-KW"/>
</dbReference>